<dbReference type="EMBL" id="CASHTH010001069">
    <property type="protein sequence ID" value="CAI8010850.1"/>
    <property type="molecule type" value="Genomic_DNA"/>
</dbReference>
<name>A0AA35RG39_GEOBA</name>
<sequence>IAAVLLYSNRWGFLLRRGTRSDLAVRGVAGPNTYSSRATACAAGRTENESTICTQSASIQCERSA</sequence>
<dbReference type="AlphaFoldDB" id="A0AA35RG39"/>
<evidence type="ECO:0000313" key="1">
    <source>
        <dbReference type="EMBL" id="CAI8010850.1"/>
    </source>
</evidence>
<gene>
    <name evidence="1" type="ORF">GBAR_LOCUS7101</name>
</gene>
<feature type="non-terminal residue" evidence="1">
    <location>
        <position position="65"/>
    </location>
</feature>
<dbReference type="Proteomes" id="UP001174909">
    <property type="component" value="Unassembled WGS sequence"/>
</dbReference>
<reference evidence="1" key="1">
    <citation type="submission" date="2023-03" db="EMBL/GenBank/DDBJ databases">
        <authorList>
            <person name="Steffen K."/>
            <person name="Cardenas P."/>
        </authorList>
    </citation>
    <scope>NUCLEOTIDE SEQUENCE</scope>
</reference>
<comment type="caution">
    <text evidence="1">The sequence shown here is derived from an EMBL/GenBank/DDBJ whole genome shotgun (WGS) entry which is preliminary data.</text>
</comment>
<protein>
    <submittedName>
        <fullName evidence="1">Uncharacterized protein</fullName>
    </submittedName>
</protein>
<keyword evidence="2" id="KW-1185">Reference proteome</keyword>
<proteinExistence type="predicted"/>
<accession>A0AA35RG39</accession>
<organism evidence="1 2">
    <name type="scientific">Geodia barretti</name>
    <name type="common">Barrett's horny sponge</name>
    <dbReference type="NCBI Taxonomy" id="519541"/>
    <lineage>
        <taxon>Eukaryota</taxon>
        <taxon>Metazoa</taxon>
        <taxon>Porifera</taxon>
        <taxon>Demospongiae</taxon>
        <taxon>Heteroscleromorpha</taxon>
        <taxon>Tetractinellida</taxon>
        <taxon>Astrophorina</taxon>
        <taxon>Geodiidae</taxon>
        <taxon>Geodia</taxon>
    </lineage>
</organism>
<evidence type="ECO:0000313" key="2">
    <source>
        <dbReference type="Proteomes" id="UP001174909"/>
    </source>
</evidence>